<dbReference type="GO" id="GO:0008483">
    <property type="term" value="F:transaminase activity"/>
    <property type="evidence" value="ECO:0007669"/>
    <property type="project" value="UniProtKB-KW"/>
</dbReference>
<organism evidence="7 8">
    <name type="scientific">Streptomonospora nanhaiensis</name>
    <dbReference type="NCBI Taxonomy" id="1323731"/>
    <lineage>
        <taxon>Bacteria</taxon>
        <taxon>Bacillati</taxon>
        <taxon>Actinomycetota</taxon>
        <taxon>Actinomycetes</taxon>
        <taxon>Streptosporangiales</taxon>
        <taxon>Nocardiopsidaceae</taxon>
        <taxon>Streptomonospora</taxon>
    </lineage>
</organism>
<dbReference type="RefSeq" id="WP_179770105.1">
    <property type="nucleotide sequence ID" value="NZ_JACCFO010000001.1"/>
</dbReference>
<evidence type="ECO:0000259" key="5">
    <source>
        <dbReference type="Pfam" id="PF00117"/>
    </source>
</evidence>
<dbReference type="EC" id="4.1.3.27" evidence="1"/>
<dbReference type="PANTHER" id="PTHR11236:SF49">
    <property type="entry name" value="ANTHRANILATE SYNTHASE COMPONENT 1"/>
    <property type="match status" value="1"/>
</dbReference>
<dbReference type="InterPro" id="IPR029062">
    <property type="entry name" value="Class_I_gatase-like"/>
</dbReference>
<evidence type="ECO:0000256" key="2">
    <source>
        <dbReference type="ARBA" id="ARBA00022962"/>
    </source>
</evidence>
<protein>
    <recommendedName>
        <fullName evidence="1">anthranilate synthase</fullName>
        <ecNumber evidence="1">4.1.3.27</ecNumber>
    </recommendedName>
</protein>
<evidence type="ECO:0000256" key="3">
    <source>
        <dbReference type="ARBA" id="ARBA00023239"/>
    </source>
</evidence>
<dbReference type="SUPFAM" id="SSF52317">
    <property type="entry name" value="Class I glutamine amidotransferase-like"/>
    <property type="match status" value="1"/>
</dbReference>
<evidence type="ECO:0000256" key="1">
    <source>
        <dbReference type="ARBA" id="ARBA00012266"/>
    </source>
</evidence>
<dbReference type="SUPFAM" id="SSF56322">
    <property type="entry name" value="ADC synthase"/>
    <property type="match status" value="1"/>
</dbReference>
<dbReference type="InterPro" id="IPR005801">
    <property type="entry name" value="ADC_synthase"/>
</dbReference>
<keyword evidence="2" id="KW-0315">Glutamine amidotransferase</keyword>
<dbReference type="AlphaFoldDB" id="A0A853BUT5"/>
<feature type="domain" description="Chorismate-utilising enzyme C-terminal" evidence="6">
    <location>
        <begin position="145"/>
        <end position="392"/>
    </location>
</feature>
<dbReference type="CDD" id="cd01743">
    <property type="entry name" value="GATase1_Anthranilate_Synthase"/>
    <property type="match status" value="1"/>
</dbReference>
<evidence type="ECO:0000256" key="4">
    <source>
        <dbReference type="ARBA" id="ARBA00047683"/>
    </source>
</evidence>
<keyword evidence="7" id="KW-0808">Transferase</keyword>
<dbReference type="PRINTS" id="PR00096">
    <property type="entry name" value="GATASE"/>
</dbReference>
<evidence type="ECO:0000313" key="7">
    <source>
        <dbReference type="EMBL" id="NYI99058.1"/>
    </source>
</evidence>
<name>A0A853BUT5_9ACTN</name>
<comment type="catalytic activity">
    <reaction evidence="4">
        <text>chorismate + L-glutamine = anthranilate + pyruvate + L-glutamate + H(+)</text>
        <dbReference type="Rhea" id="RHEA:21732"/>
        <dbReference type="ChEBI" id="CHEBI:15361"/>
        <dbReference type="ChEBI" id="CHEBI:15378"/>
        <dbReference type="ChEBI" id="CHEBI:16567"/>
        <dbReference type="ChEBI" id="CHEBI:29748"/>
        <dbReference type="ChEBI" id="CHEBI:29985"/>
        <dbReference type="ChEBI" id="CHEBI:58359"/>
        <dbReference type="EC" id="4.1.3.27"/>
    </reaction>
</comment>
<keyword evidence="8" id="KW-1185">Reference proteome</keyword>
<proteinExistence type="predicted"/>
<dbReference type="Gene3D" id="3.60.120.10">
    <property type="entry name" value="Anthranilate synthase"/>
    <property type="match status" value="1"/>
</dbReference>
<dbReference type="GO" id="GO:0004049">
    <property type="term" value="F:anthranilate synthase activity"/>
    <property type="evidence" value="ECO:0007669"/>
    <property type="project" value="UniProtKB-EC"/>
</dbReference>
<dbReference type="EMBL" id="JACCFO010000001">
    <property type="protein sequence ID" value="NYI99058.1"/>
    <property type="molecule type" value="Genomic_DNA"/>
</dbReference>
<dbReference type="Pfam" id="PF00425">
    <property type="entry name" value="Chorismate_bind"/>
    <property type="match status" value="1"/>
</dbReference>
<feature type="domain" description="Glutamine amidotransferase" evidence="5">
    <location>
        <begin position="446"/>
        <end position="624"/>
    </location>
</feature>
<dbReference type="Proteomes" id="UP000575985">
    <property type="component" value="Unassembled WGS sequence"/>
</dbReference>
<dbReference type="Pfam" id="PF00117">
    <property type="entry name" value="GATase"/>
    <property type="match status" value="1"/>
</dbReference>
<gene>
    <name evidence="7" type="ORF">HNR12_005335</name>
</gene>
<dbReference type="InterPro" id="IPR006221">
    <property type="entry name" value="TrpG/PapA_dom"/>
</dbReference>
<dbReference type="Gene3D" id="3.40.50.880">
    <property type="match status" value="1"/>
</dbReference>
<reference evidence="7 8" key="1">
    <citation type="submission" date="2020-07" db="EMBL/GenBank/DDBJ databases">
        <title>Sequencing the genomes of 1000 actinobacteria strains.</title>
        <authorList>
            <person name="Klenk H.-P."/>
        </authorList>
    </citation>
    <scope>NUCLEOTIDE SEQUENCE [LARGE SCALE GENOMIC DNA]</scope>
    <source>
        <strain evidence="7 8">DSM 45927</strain>
    </source>
</reference>
<comment type="caution">
    <text evidence="7">The sequence shown here is derived from an EMBL/GenBank/DDBJ whole genome shotgun (WGS) entry which is preliminary data.</text>
</comment>
<dbReference type="InterPro" id="IPR015890">
    <property type="entry name" value="Chorismate_C"/>
</dbReference>
<dbReference type="GO" id="GO:0000162">
    <property type="term" value="P:L-tryptophan biosynthetic process"/>
    <property type="evidence" value="ECO:0007669"/>
    <property type="project" value="TreeGrafter"/>
</dbReference>
<sequence>MSTTPSTPQAAPGRDLLAAVLRDPPEAFALLHRPHSGPGPDRVEVLTGTAAAVPRLADLPLPPLEGPGRARHDVVAVVPYRQLAERGFACVDDGAPLIALQVADQQEVALEEVLARVGDSGITLADGGFDIGDEDYAAVARDIINGEIGRGEGANFVLKRTFVAHIEDYSPASALTLFRRLLAQESGAYWTFAVHTPYGAFVGASPELHVSVDGGTARMNPISGTYRFPGTGPTLDGVLGFLNDAKETDELYMVVDEELKMMARVCDTVPRVVGPRLREMARLAHTEYVIEGSTRRDPRQVLGETLFAPTVTGSPLESACRVIARHEPGGRGHYSGVLALLGRDAAGARSLDSAIMIRTAEISPEGRARIGVGATLVRHSDPAAEAAETRAKAAGMIAALEGTPRSVGDHPQVRAALRRRNERVSDFWLGAAGAAAERPFAGLDVLVVDAEDTFTAMLAHQLRALGPRVEVCRFDEDPCLDGRGLVVMGPGPGDPRDLGDPKIAALRAGLRRLLADRRPFLAVCLSHQVLSQELGLEVVRRPAPNQGAQHTIDLFGSTERVGFYNTFSARSAEDVLAPALAAGPVEVSRDPWTGEVHALRGPGFASMQFHPESLLTRDGVDILGRMLAGVLAPVATEVG</sequence>
<evidence type="ECO:0000313" key="8">
    <source>
        <dbReference type="Proteomes" id="UP000575985"/>
    </source>
</evidence>
<dbReference type="InterPro" id="IPR019999">
    <property type="entry name" value="Anth_synth_I-like"/>
</dbReference>
<keyword evidence="7" id="KW-0032">Aminotransferase</keyword>
<evidence type="ECO:0000259" key="6">
    <source>
        <dbReference type="Pfam" id="PF00425"/>
    </source>
</evidence>
<accession>A0A853BUT5</accession>
<keyword evidence="3" id="KW-0456">Lyase</keyword>
<dbReference type="PRINTS" id="PR00097">
    <property type="entry name" value="ANTSNTHASEII"/>
</dbReference>
<dbReference type="PANTHER" id="PTHR11236">
    <property type="entry name" value="AMINOBENZOATE/ANTHRANILATE SYNTHASE"/>
    <property type="match status" value="1"/>
</dbReference>
<dbReference type="PROSITE" id="PS51273">
    <property type="entry name" value="GATASE_TYPE_1"/>
    <property type="match status" value="1"/>
</dbReference>
<dbReference type="InterPro" id="IPR017926">
    <property type="entry name" value="GATASE"/>
</dbReference>